<keyword evidence="7" id="KW-0677">Repeat</keyword>
<dbReference type="GO" id="GO:0006396">
    <property type="term" value="P:RNA processing"/>
    <property type="evidence" value="ECO:0007669"/>
    <property type="project" value="InterPro"/>
</dbReference>
<evidence type="ECO:0000256" key="3">
    <source>
        <dbReference type="ARBA" id="ARBA00011970"/>
    </source>
</evidence>
<comment type="similarity">
    <text evidence="2">Belongs to the glycosyltransferase 41 family. O-GlcNAc transferase subfamily.</text>
</comment>
<keyword evidence="8 10" id="KW-0802">TPR repeat</keyword>
<dbReference type="InterPro" id="IPR029489">
    <property type="entry name" value="OGT/SEC/SPY_C"/>
</dbReference>
<dbReference type="Pfam" id="PF13844">
    <property type="entry name" value="Glyco_transf_41"/>
    <property type="match status" value="2"/>
</dbReference>
<dbReference type="SMART" id="SM00386">
    <property type="entry name" value="HAT"/>
    <property type="match status" value="3"/>
</dbReference>
<evidence type="ECO:0000256" key="5">
    <source>
        <dbReference type="ARBA" id="ARBA00022676"/>
    </source>
</evidence>
<evidence type="ECO:0000256" key="6">
    <source>
        <dbReference type="ARBA" id="ARBA00022679"/>
    </source>
</evidence>
<dbReference type="EC" id="2.4.1.255" evidence="3"/>
<keyword evidence="13" id="KW-1185">Reference proteome</keyword>
<dbReference type="Gene3D" id="3.40.50.11380">
    <property type="match status" value="1"/>
</dbReference>
<dbReference type="SUPFAM" id="SSF53756">
    <property type="entry name" value="UDP-Glycosyltransferase/glycogen phosphorylase"/>
    <property type="match status" value="1"/>
</dbReference>
<evidence type="ECO:0000259" key="11">
    <source>
        <dbReference type="Pfam" id="PF13844"/>
    </source>
</evidence>
<dbReference type="InterPro" id="IPR003107">
    <property type="entry name" value="HAT"/>
</dbReference>
<evidence type="ECO:0000256" key="10">
    <source>
        <dbReference type="PROSITE-ProRule" id="PRU00339"/>
    </source>
</evidence>
<proteinExistence type="inferred from homology"/>
<dbReference type="OrthoDB" id="101857at2"/>
<feature type="repeat" description="TPR" evidence="10">
    <location>
        <begin position="297"/>
        <end position="329"/>
    </location>
</feature>
<dbReference type="InterPro" id="IPR019734">
    <property type="entry name" value="TPR_rpt"/>
</dbReference>
<sequence length="783" mass="86197">MCDAALAAWRAGLISDAEKHCRAAIATSPENARAHYLASLIAFSAGQTRAAKASLCDALAYSTSPRDAMEFAGSLLKQGRIDDARMTLRRALELDPTLAAAHFYISNTFGPEDSDQAEAHLRQAIELAPSLVEAHNNLGNLLHASRPEEARAAYERAIALRPNFARAWFNLGVLLEQSEPEVAEKALRRAVELDPSFAPAWNALGRLFSNSRRYEAKVALTRAVELDPGFAVAWSNLAHVLSTTNQAEAESAARKAIALDPHIASAYYNLGVLLSRQRVDEAVEMLKRAVALKPDHANAWYQLGHLLSHDDPAEALGALRRAIDLNPELGNAHAVLGNVFLAMGCAKRSILALRHALECDPGNIVAHANLIFALPFQTDDPKAILNECSRFVAQHEAPVLAIGRTRDEPNDRRPGRRLRIGYVSPDFNSHCQSLFTLPLLSQHDHANFEIICYSSVRQPDSTTAAIRNLADVWRDVHALDDDALARQIHVDRIDILVDLTMHMEGCRRLLFARRPAPVQVAWLAYPGTTGSPAMDYRLSDPWLDPEDEPGRDAFYSERTIRLPHAFWCYDPQVEHLAINDLPAANGAPFTFGCLNNPAKFSDHSLRLWAGVLAAVPASRLLVLAPRGVHRDHLIERYGANGIDPSRVLLVGRQPRRAYLETYHRIDLALDSFPCNGHTTSLDAFWMGVPVITLAGRSAISRGGRSIAGNLGMPELAAGSDDEFVRAACALAGNLPRLSALRGLLRARLKASALMDAQRFAADIEQAYRAMWQEYCEGRRERDE</sequence>
<dbReference type="InterPro" id="IPR006597">
    <property type="entry name" value="Sel1-like"/>
</dbReference>
<feature type="domain" description="O-GlcNAc transferase C-terminal" evidence="11">
    <location>
        <begin position="412"/>
        <end position="571"/>
    </location>
</feature>
<dbReference type="PANTHER" id="PTHR44835">
    <property type="entry name" value="UDP-N-ACETYLGLUCOSAMINE--PEPTIDE N-ACETYLGLUCOSAMINYLTRANSFERASE SPINDLY-RELATED"/>
    <property type="match status" value="1"/>
</dbReference>
<dbReference type="AlphaFoldDB" id="A0A2S4M8E0"/>
<name>A0A2S4M8E0_9BURK</name>
<dbReference type="PROSITE" id="PS50005">
    <property type="entry name" value="TPR"/>
    <property type="match status" value="3"/>
</dbReference>
<dbReference type="GO" id="GO:0009740">
    <property type="term" value="P:gibberellic acid mediated signaling pathway"/>
    <property type="evidence" value="ECO:0007669"/>
    <property type="project" value="UniProtKB-KW"/>
</dbReference>
<keyword evidence="9" id="KW-0939">Gibberellin signaling pathway</keyword>
<dbReference type="Gene3D" id="3.40.50.2000">
    <property type="entry name" value="Glycogen Phosphorylase B"/>
    <property type="match status" value="1"/>
</dbReference>
<dbReference type="Proteomes" id="UP000237381">
    <property type="component" value="Unassembled WGS sequence"/>
</dbReference>
<dbReference type="InterPro" id="IPR051939">
    <property type="entry name" value="Glycosyltr_41/O-GlcNAc_trsf"/>
</dbReference>
<feature type="repeat" description="TPR" evidence="10">
    <location>
        <begin position="165"/>
        <end position="197"/>
    </location>
</feature>
<keyword evidence="6 12" id="KW-0808">Transferase</keyword>
<dbReference type="SUPFAM" id="SSF48452">
    <property type="entry name" value="TPR-like"/>
    <property type="match status" value="2"/>
</dbReference>
<feature type="repeat" description="TPR" evidence="10">
    <location>
        <begin position="264"/>
        <end position="296"/>
    </location>
</feature>
<evidence type="ECO:0000256" key="8">
    <source>
        <dbReference type="ARBA" id="ARBA00022803"/>
    </source>
</evidence>
<evidence type="ECO:0000313" key="13">
    <source>
        <dbReference type="Proteomes" id="UP000237381"/>
    </source>
</evidence>
<evidence type="ECO:0000256" key="4">
    <source>
        <dbReference type="ARBA" id="ARBA00019143"/>
    </source>
</evidence>
<dbReference type="SMART" id="SM00671">
    <property type="entry name" value="SEL1"/>
    <property type="match status" value="5"/>
</dbReference>
<feature type="domain" description="O-GlcNAc transferase C-terminal" evidence="11">
    <location>
        <begin position="594"/>
        <end position="762"/>
    </location>
</feature>
<comment type="caution">
    <text evidence="12">The sequence shown here is derived from an EMBL/GenBank/DDBJ whole genome shotgun (WGS) entry which is preliminary data.</text>
</comment>
<dbReference type="InterPro" id="IPR011990">
    <property type="entry name" value="TPR-like_helical_dom_sf"/>
</dbReference>
<dbReference type="EMBL" id="PQGA01000007">
    <property type="protein sequence ID" value="POR51013.1"/>
    <property type="molecule type" value="Genomic_DNA"/>
</dbReference>
<dbReference type="Gene3D" id="1.25.40.10">
    <property type="entry name" value="Tetratricopeptide repeat domain"/>
    <property type="match status" value="5"/>
</dbReference>
<dbReference type="RefSeq" id="WP_103705006.1">
    <property type="nucleotide sequence ID" value="NZ_PQGA01000007.1"/>
</dbReference>
<evidence type="ECO:0000256" key="1">
    <source>
        <dbReference type="ARBA" id="ARBA00004922"/>
    </source>
</evidence>
<protein>
    <recommendedName>
        <fullName evidence="4">Probable UDP-N-acetylglucosamine--peptide N-acetylglucosaminyltransferase SPINDLY</fullName>
        <ecNumber evidence="3">2.4.1.255</ecNumber>
    </recommendedName>
</protein>
<dbReference type="Pfam" id="PF13414">
    <property type="entry name" value="TPR_11"/>
    <property type="match status" value="2"/>
</dbReference>
<organism evidence="12 13">
    <name type="scientific">Paraburkholderia eburnea</name>
    <dbReference type="NCBI Taxonomy" id="1189126"/>
    <lineage>
        <taxon>Bacteria</taxon>
        <taxon>Pseudomonadati</taxon>
        <taxon>Pseudomonadota</taxon>
        <taxon>Betaproteobacteria</taxon>
        <taxon>Burkholderiales</taxon>
        <taxon>Burkholderiaceae</taxon>
        <taxon>Paraburkholderia</taxon>
    </lineage>
</organism>
<evidence type="ECO:0000256" key="7">
    <source>
        <dbReference type="ARBA" id="ARBA00022737"/>
    </source>
</evidence>
<evidence type="ECO:0000256" key="9">
    <source>
        <dbReference type="ARBA" id="ARBA00022941"/>
    </source>
</evidence>
<dbReference type="PANTHER" id="PTHR44835:SF1">
    <property type="entry name" value="PROTEIN O-GLCNAC TRANSFERASE"/>
    <property type="match status" value="1"/>
</dbReference>
<dbReference type="GO" id="GO:0097363">
    <property type="term" value="F:protein O-acetylglucosaminyltransferase activity"/>
    <property type="evidence" value="ECO:0007669"/>
    <property type="project" value="UniProtKB-EC"/>
</dbReference>
<evidence type="ECO:0000256" key="2">
    <source>
        <dbReference type="ARBA" id="ARBA00005386"/>
    </source>
</evidence>
<gene>
    <name evidence="12" type="ORF">B0G62_10739</name>
</gene>
<dbReference type="SMART" id="SM00028">
    <property type="entry name" value="TPR"/>
    <property type="match status" value="8"/>
</dbReference>
<comment type="pathway">
    <text evidence="1">Protein modification; protein glycosylation.</text>
</comment>
<reference evidence="12 13" key="1">
    <citation type="submission" date="2018-01" db="EMBL/GenBank/DDBJ databases">
        <title>Genomic Encyclopedia of Type Strains, Phase III (KMG-III): the genomes of soil and plant-associated and newly described type strains.</title>
        <authorList>
            <person name="Whitman W."/>
        </authorList>
    </citation>
    <scope>NUCLEOTIDE SEQUENCE [LARGE SCALE GENOMIC DNA]</scope>
    <source>
        <strain evidence="12 13">JCM 18070</strain>
    </source>
</reference>
<accession>A0A2S4M8E0</accession>
<evidence type="ECO:0000313" key="12">
    <source>
        <dbReference type="EMBL" id="POR51013.1"/>
    </source>
</evidence>
<dbReference type="Pfam" id="PF12895">
    <property type="entry name" value="ANAPC3"/>
    <property type="match status" value="1"/>
</dbReference>
<keyword evidence="5" id="KW-0328">Glycosyltransferase</keyword>